<sequence>MINSTWYTRVTDVPVRQAADKIVVRWQDNQLWATLTVEREPAFDVIALPKGGVEAGESSFQAAVREVREETGLQRVQLLQPEPFTVEEQYGFGKGSWICCTWFLFVTDERQGRVPQSRHTLMWTPIGSLPEMFWPGERDILREHAGLITRLGRSPTATGEA</sequence>
<dbReference type="PROSITE" id="PS51462">
    <property type="entry name" value="NUDIX"/>
    <property type="match status" value="1"/>
</dbReference>
<keyword evidence="4" id="KW-1185">Reference proteome</keyword>
<feature type="domain" description="Nudix hydrolase" evidence="2">
    <location>
        <begin position="14"/>
        <end position="146"/>
    </location>
</feature>
<proteinExistence type="predicted"/>
<dbReference type="InterPro" id="IPR020084">
    <property type="entry name" value="NUDIX_hydrolase_CS"/>
</dbReference>
<evidence type="ECO:0000313" key="3">
    <source>
        <dbReference type="EMBL" id="MFB9995400.1"/>
    </source>
</evidence>
<organism evidence="3 4">
    <name type="scientific">Deinococcus oregonensis</name>
    <dbReference type="NCBI Taxonomy" id="1805970"/>
    <lineage>
        <taxon>Bacteria</taxon>
        <taxon>Thermotogati</taxon>
        <taxon>Deinococcota</taxon>
        <taxon>Deinococci</taxon>
        <taxon>Deinococcales</taxon>
        <taxon>Deinococcaceae</taxon>
        <taxon>Deinococcus</taxon>
    </lineage>
</organism>
<accession>A0ABV6B6K1</accession>
<protein>
    <submittedName>
        <fullName evidence="3">NUDIX domain-containing protein</fullName>
    </submittedName>
</protein>
<evidence type="ECO:0000256" key="1">
    <source>
        <dbReference type="ARBA" id="ARBA00022801"/>
    </source>
</evidence>
<name>A0ABV6B6K1_9DEIO</name>
<dbReference type="SUPFAM" id="SSF55811">
    <property type="entry name" value="Nudix"/>
    <property type="match status" value="1"/>
</dbReference>
<keyword evidence="1" id="KW-0378">Hydrolase</keyword>
<evidence type="ECO:0000259" key="2">
    <source>
        <dbReference type="PROSITE" id="PS51462"/>
    </source>
</evidence>
<comment type="caution">
    <text evidence="3">The sequence shown here is derived from an EMBL/GenBank/DDBJ whole genome shotgun (WGS) entry which is preliminary data.</text>
</comment>
<dbReference type="EMBL" id="JBHLYR010000091">
    <property type="protein sequence ID" value="MFB9995400.1"/>
    <property type="molecule type" value="Genomic_DNA"/>
</dbReference>
<dbReference type="InterPro" id="IPR015797">
    <property type="entry name" value="NUDIX_hydrolase-like_dom_sf"/>
</dbReference>
<dbReference type="PROSITE" id="PS00893">
    <property type="entry name" value="NUDIX_BOX"/>
    <property type="match status" value="1"/>
</dbReference>
<dbReference type="InterPro" id="IPR000086">
    <property type="entry name" value="NUDIX_hydrolase_dom"/>
</dbReference>
<evidence type="ECO:0000313" key="4">
    <source>
        <dbReference type="Proteomes" id="UP001589733"/>
    </source>
</evidence>
<dbReference type="Gene3D" id="3.90.79.10">
    <property type="entry name" value="Nucleoside Triphosphate Pyrophosphohydrolase"/>
    <property type="match status" value="1"/>
</dbReference>
<dbReference type="RefSeq" id="WP_380017299.1">
    <property type="nucleotide sequence ID" value="NZ_JBHLYR010000091.1"/>
</dbReference>
<dbReference type="Proteomes" id="UP001589733">
    <property type="component" value="Unassembled WGS sequence"/>
</dbReference>
<dbReference type="Pfam" id="PF00293">
    <property type="entry name" value="NUDIX"/>
    <property type="match status" value="1"/>
</dbReference>
<reference evidence="3 4" key="1">
    <citation type="submission" date="2024-09" db="EMBL/GenBank/DDBJ databases">
        <authorList>
            <person name="Sun Q."/>
            <person name="Mori K."/>
        </authorList>
    </citation>
    <scope>NUCLEOTIDE SEQUENCE [LARGE SCALE GENOMIC DNA]</scope>
    <source>
        <strain evidence="3 4">JCM 13503</strain>
    </source>
</reference>
<gene>
    <name evidence="3" type="ORF">ACFFLM_26005</name>
</gene>